<feature type="DNA-binding region" description="H-T-H motif" evidence="4">
    <location>
        <begin position="38"/>
        <end position="57"/>
    </location>
</feature>
<keyword evidence="1" id="KW-0805">Transcription regulation</keyword>
<keyword evidence="3" id="KW-0804">Transcription</keyword>
<name>A0A7D3ZX33_ACTVE</name>
<protein>
    <submittedName>
        <fullName evidence="7">TetR family transcriptional regulator</fullName>
    </submittedName>
</protein>
<dbReference type="AlphaFoldDB" id="A0A7D3ZX33"/>
<dbReference type="PROSITE" id="PS50977">
    <property type="entry name" value="HTH_TETR_2"/>
    <property type="match status" value="1"/>
</dbReference>
<dbReference type="GO" id="GO:0000976">
    <property type="term" value="F:transcription cis-regulatory region binding"/>
    <property type="evidence" value="ECO:0007669"/>
    <property type="project" value="TreeGrafter"/>
</dbReference>
<evidence type="ECO:0000256" key="5">
    <source>
        <dbReference type="SAM" id="MobiDB-lite"/>
    </source>
</evidence>
<sequence>MAHHGWGGRPPATDAEARQRIVDATARCIDRHGVAKTTLSDVASELGVTRQTVYRHFARISDIVGEVAAQGAESFVDRLVAHLQGVADPAEAVVEGMMFCVRTIPDEPRLSLLLQLKDSSAFGRGATAADAVAYGARMLRRFPVDWAAAGVGEDDLMGLAEVIMRLLTSLLQHPSEPPHDDDRLRALLERWLAPALRRPPVPGGQPAERAVNGSTSRDGWAASR</sequence>
<dbReference type="PANTHER" id="PTHR30055:SF151">
    <property type="entry name" value="TRANSCRIPTIONAL REGULATORY PROTEIN"/>
    <property type="match status" value="1"/>
</dbReference>
<accession>A0A7D3ZX33</accession>
<dbReference type="EMBL" id="CP053892">
    <property type="protein sequence ID" value="QKG21586.1"/>
    <property type="molecule type" value="Genomic_DNA"/>
</dbReference>
<dbReference type="GO" id="GO:0003700">
    <property type="term" value="F:DNA-binding transcription factor activity"/>
    <property type="evidence" value="ECO:0007669"/>
    <property type="project" value="TreeGrafter"/>
</dbReference>
<organism evidence="7 8">
    <name type="scientific">Actinomadura verrucosospora</name>
    <dbReference type="NCBI Taxonomy" id="46165"/>
    <lineage>
        <taxon>Bacteria</taxon>
        <taxon>Bacillati</taxon>
        <taxon>Actinomycetota</taxon>
        <taxon>Actinomycetes</taxon>
        <taxon>Streptosporangiales</taxon>
        <taxon>Thermomonosporaceae</taxon>
        <taxon>Actinomadura</taxon>
    </lineage>
</organism>
<feature type="region of interest" description="Disordered" evidence="5">
    <location>
        <begin position="196"/>
        <end position="224"/>
    </location>
</feature>
<dbReference type="InterPro" id="IPR009057">
    <property type="entry name" value="Homeodomain-like_sf"/>
</dbReference>
<evidence type="ECO:0000256" key="4">
    <source>
        <dbReference type="PROSITE-ProRule" id="PRU00335"/>
    </source>
</evidence>
<dbReference type="SUPFAM" id="SSF46689">
    <property type="entry name" value="Homeodomain-like"/>
    <property type="match status" value="1"/>
</dbReference>
<proteinExistence type="predicted"/>
<dbReference type="Proteomes" id="UP000501240">
    <property type="component" value="Chromosome"/>
</dbReference>
<dbReference type="InterPro" id="IPR050109">
    <property type="entry name" value="HTH-type_TetR-like_transc_reg"/>
</dbReference>
<dbReference type="PANTHER" id="PTHR30055">
    <property type="entry name" value="HTH-TYPE TRANSCRIPTIONAL REGULATOR RUTR"/>
    <property type="match status" value="1"/>
</dbReference>
<keyword evidence="2 4" id="KW-0238">DNA-binding</keyword>
<feature type="domain" description="HTH tetR-type" evidence="6">
    <location>
        <begin position="15"/>
        <end position="75"/>
    </location>
</feature>
<evidence type="ECO:0000256" key="2">
    <source>
        <dbReference type="ARBA" id="ARBA00023125"/>
    </source>
</evidence>
<dbReference type="Gene3D" id="1.10.357.10">
    <property type="entry name" value="Tetracycline Repressor, domain 2"/>
    <property type="match status" value="1"/>
</dbReference>
<evidence type="ECO:0000259" key="6">
    <source>
        <dbReference type="PROSITE" id="PS50977"/>
    </source>
</evidence>
<dbReference type="RefSeq" id="WP_173095829.1">
    <property type="nucleotide sequence ID" value="NZ_CP053892.1"/>
</dbReference>
<dbReference type="InterPro" id="IPR001647">
    <property type="entry name" value="HTH_TetR"/>
</dbReference>
<evidence type="ECO:0000256" key="1">
    <source>
        <dbReference type="ARBA" id="ARBA00023015"/>
    </source>
</evidence>
<dbReference type="Pfam" id="PF00440">
    <property type="entry name" value="TetR_N"/>
    <property type="match status" value="1"/>
</dbReference>
<evidence type="ECO:0000313" key="7">
    <source>
        <dbReference type="EMBL" id="QKG21586.1"/>
    </source>
</evidence>
<evidence type="ECO:0000313" key="8">
    <source>
        <dbReference type="Proteomes" id="UP000501240"/>
    </source>
</evidence>
<gene>
    <name evidence="7" type="ORF">ACTIVE_3224</name>
</gene>
<reference evidence="7 8" key="1">
    <citation type="submission" date="2020-05" db="EMBL/GenBank/DDBJ databases">
        <title>Actinomadura verrucosospora NRRL-B18236 (PFL_A860) Genome sequencing and assembly.</title>
        <authorList>
            <person name="Samborskyy M."/>
        </authorList>
    </citation>
    <scope>NUCLEOTIDE SEQUENCE [LARGE SCALE GENOMIC DNA]</scope>
    <source>
        <strain evidence="7 8">NRRL:B18236</strain>
    </source>
</reference>
<keyword evidence="8" id="KW-1185">Reference proteome</keyword>
<evidence type="ECO:0000256" key="3">
    <source>
        <dbReference type="ARBA" id="ARBA00023163"/>
    </source>
</evidence>